<dbReference type="Pfam" id="PF13535">
    <property type="entry name" value="ATP-grasp_4"/>
    <property type="match status" value="1"/>
</dbReference>
<dbReference type="PANTHER" id="PTHR43585:SF2">
    <property type="entry name" value="ATP-GRASP ENZYME FSQD"/>
    <property type="match status" value="1"/>
</dbReference>
<dbReference type="PROSITE" id="PS50975">
    <property type="entry name" value="ATP_GRASP"/>
    <property type="match status" value="1"/>
</dbReference>
<dbReference type="PANTHER" id="PTHR43585">
    <property type="entry name" value="FUMIPYRROLE BIOSYNTHESIS PROTEIN C"/>
    <property type="match status" value="1"/>
</dbReference>
<evidence type="ECO:0000259" key="5">
    <source>
        <dbReference type="PROSITE" id="PS50975"/>
    </source>
</evidence>
<dbReference type="SUPFAM" id="SSF56059">
    <property type="entry name" value="Glutathione synthetase ATP-binding domain-like"/>
    <property type="match status" value="1"/>
</dbReference>
<keyword evidence="7" id="KW-1185">Reference proteome</keyword>
<dbReference type="InterPro" id="IPR052032">
    <property type="entry name" value="ATP-dep_AA_Ligase"/>
</dbReference>
<evidence type="ECO:0000256" key="1">
    <source>
        <dbReference type="ARBA" id="ARBA00022598"/>
    </source>
</evidence>
<evidence type="ECO:0000313" key="7">
    <source>
        <dbReference type="Proteomes" id="UP000636394"/>
    </source>
</evidence>
<dbReference type="InterPro" id="IPR011761">
    <property type="entry name" value="ATP-grasp"/>
</dbReference>
<sequence length="382" mass="43237">MILLDEPYASEPLLDWMERSQHPVLTNPFTQSLANARSLNLVDAHEAARRITDGERTYTNSENALEWILAHTENEQLNGGIRLFKDKAAMREKLAPLTPELFFRRCPRAQLADLDPDELPMPVVLKPQAGFCSMGVHVVRNADEWRRALDAIERAADSWRTMYPESVIDADDYLLESYVTGTEYALDAYFDENGAAHVLNVLRHDFASDADTSDRLYVTSAAIVRDMRPRFTGWLSDVNNLTGVRNFPVHVEVREDGGRVVPIEFNPLRFAGLGGTDVAWHGFGYRTYEAFLEKKVPDFDACFAGREDKTYSMSLLNPPADTTGDEAFDYDGFAARFSRVLCLQRFDASRVGSYGFLFLETDADTSDELAFVLKSDLREFLR</sequence>
<accession>A0ABX0IKI2</accession>
<evidence type="ECO:0000256" key="3">
    <source>
        <dbReference type="ARBA" id="ARBA00022840"/>
    </source>
</evidence>
<dbReference type="RefSeq" id="WP_166340166.1">
    <property type="nucleotide sequence ID" value="NZ_WPCR01000011.1"/>
</dbReference>
<keyword evidence="2 4" id="KW-0547">Nucleotide-binding</keyword>
<evidence type="ECO:0000256" key="2">
    <source>
        <dbReference type="ARBA" id="ARBA00022741"/>
    </source>
</evidence>
<feature type="domain" description="ATP-grasp" evidence="5">
    <location>
        <begin position="87"/>
        <end position="296"/>
    </location>
</feature>
<keyword evidence="3 4" id="KW-0067">ATP-binding</keyword>
<evidence type="ECO:0000313" key="6">
    <source>
        <dbReference type="EMBL" id="NHM14763.1"/>
    </source>
</evidence>
<gene>
    <name evidence="6" type="ORF">GMI68_08330</name>
</gene>
<proteinExistence type="predicted"/>
<dbReference type="EMBL" id="WPCR01000011">
    <property type="protein sequence ID" value="NHM14763.1"/>
    <property type="molecule type" value="Genomic_DNA"/>
</dbReference>
<dbReference type="Gene3D" id="3.30.470.20">
    <property type="entry name" value="ATP-grasp fold, B domain"/>
    <property type="match status" value="1"/>
</dbReference>
<keyword evidence="1" id="KW-0436">Ligase</keyword>
<comment type="caution">
    <text evidence="6">The sequence shown here is derived from an EMBL/GenBank/DDBJ whole genome shotgun (WGS) entry which is preliminary data.</text>
</comment>
<reference evidence="6 7" key="1">
    <citation type="submission" date="2019-11" db="EMBL/GenBank/DDBJ databases">
        <title>Eggerthellaceae novel genus isolated from the rectal contents of marmort.</title>
        <authorList>
            <person name="Zhang G."/>
        </authorList>
    </citation>
    <scope>NUCLEOTIDE SEQUENCE [LARGE SCALE GENOMIC DNA]</scope>
    <source>
        <strain evidence="7">zg-886</strain>
    </source>
</reference>
<protein>
    <submittedName>
        <fullName evidence="6">ATP-grasp domain-containing protein</fullName>
    </submittedName>
</protein>
<name>A0ABX0IKI2_9ACTN</name>
<dbReference type="Proteomes" id="UP000636394">
    <property type="component" value="Unassembled WGS sequence"/>
</dbReference>
<organism evidence="6 7">
    <name type="scientific">Xiamenia xianingshaonis</name>
    <dbReference type="NCBI Taxonomy" id="2682776"/>
    <lineage>
        <taxon>Bacteria</taxon>
        <taxon>Bacillati</taxon>
        <taxon>Actinomycetota</taxon>
        <taxon>Coriobacteriia</taxon>
        <taxon>Eggerthellales</taxon>
        <taxon>Eggerthellaceae</taxon>
        <taxon>Xiamenia</taxon>
    </lineage>
</organism>
<evidence type="ECO:0000256" key="4">
    <source>
        <dbReference type="PROSITE-ProRule" id="PRU00409"/>
    </source>
</evidence>